<dbReference type="InterPro" id="IPR016181">
    <property type="entry name" value="Acyl_CoA_acyltransferase"/>
</dbReference>
<evidence type="ECO:0000259" key="1">
    <source>
        <dbReference type="PROSITE" id="PS51186"/>
    </source>
</evidence>
<feature type="domain" description="N-acetyltransferase" evidence="1">
    <location>
        <begin position="91"/>
        <end position="236"/>
    </location>
</feature>
<sequence>MDYKFVFERPTMDGFPKVFKECECKSKTDPNKSVQIKIQEVPEDMHDRLIEFMVKYYLPDEPLARTSGVIAEEDSLETYKFIFYLVLKQNLSLVALTEGTDGQTEIVGAQLYTVFSLDDPPLPDMPGKAIATLRKFLYDIKTEEIIGGLNLYQHLQDWGLCVDPQYRGWGVGEEILRTGNDLGAHIGVQTIITVFTVINSQVMAHRMGYSVLNQFKYKEYKDEDGNLAFPGVENTEFIKLMILSF</sequence>
<protein>
    <recommendedName>
        <fullName evidence="1">N-acetyltransferase domain-containing protein</fullName>
    </recommendedName>
</protein>
<accession>A0A8D8R232</accession>
<proteinExistence type="predicted"/>
<dbReference type="SUPFAM" id="SSF55729">
    <property type="entry name" value="Acyl-CoA N-acyltransferases (Nat)"/>
    <property type="match status" value="1"/>
</dbReference>
<dbReference type="AlphaFoldDB" id="A0A8D8R232"/>
<dbReference type="Gene3D" id="3.40.630.30">
    <property type="match status" value="1"/>
</dbReference>
<dbReference type="PANTHER" id="PTHR20905">
    <property type="entry name" value="N-ACETYLTRANSFERASE-RELATED"/>
    <property type="match status" value="1"/>
</dbReference>
<reference evidence="2" key="1">
    <citation type="submission" date="2021-05" db="EMBL/GenBank/DDBJ databases">
        <authorList>
            <person name="Alioto T."/>
            <person name="Alioto T."/>
            <person name="Gomez Garrido J."/>
        </authorList>
    </citation>
    <scope>NUCLEOTIDE SEQUENCE</scope>
</reference>
<dbReference type="PANTHER" id="PTHR20905:SF32">
    <property type="entry name" value="ARYLALKYLAMINE N-ACETYLTRANSFERASE-LIKE 7, ISOFORM A"/>
    <property type="match status" value="1"/>
</dbReference>
<dbReference type="PROSITE" id="PS51186">
    <property type="entry name" value="GNAT"/>
    <property type="match status" value="1"/>
</dbReference>
<dbReference type="GO" id="GO:0008080">
    <property type="term" value="F:N-acetyltransferase activity"/>
    <property type="evidence" value="ECO:0007669"/>
    <property type="project" value="TreeGrafter"/>
</dbReference>
<organism evidence="2">
    <name type="scientific">Cacopsylla melanoneura</name>
    <dbReference type="NCBI Taxonomy" id="428564"/>
    <lineage>
        <taxon>Eukaryota</taxon>
        <taxon>Metazoa</taxon>
        <taxon>Ecdysozoa</taxon>
        <taxon>Arthropoda</taxon>
        <taxon>Hexapoda</taxon>
        <taxon>Insecta</taxon>
        <taxon>Pterygota</taxon>
        <taxon>Neoptera</taxon>
        <taxon>Paraneoptera</taxon>
        <taxon>Hemiptera</taxon>
        <taxon>Sternorrhyncha</taxon>
        <taxon>Psylloidea</taxon>
        <taxon>Psyllidae</taxon>
        <taxon>Psyllinae</taxon>
        <taxon>Cacopsylla</taxon>
    </lineage>
</organism>
<dbReference type="InterPro" id="IPR000182">
    <property type="entry name" value="GNAT_dom"/>
</dbReference>
<dbReference type="EMBL" id="HBUF01124856">
    <property type="protein sequence ID" value="CAG6642908.1"/>
    <property type="molecule type" value="Transcribed_RNA"/>
</dbReference>
<evidence type="ECO:0000313" key="2">
    <source>
        <dbReference type="EMBL" id="CAG6642908.1"/>
    </source>
</evidence>
<name>A0A8D8R232_9HEMI</name>